<protein>
    <submittedName>
        <fullName evidence="1">Uncharacterized protein</fullName>
    </submittedName>
</protein>
<dbReference type="Proteomes" id="UP000790709">
    <property type="component" value="Unassembled WGS sequence"/>
</dbReference>
<gene>
    <name evidence="1" type="ORF">BV22DRAFT_1126882</name>
</gene>
<evidence type="ECO:0000313" key="1">
    <source>
        <dbReference type="EMBL" id="KAH7928131.1"/>
    </source>
</evidence>
<dbReference type="EMBL" id="MU266357">
    <property type="protein sequence ID" value="KAH7928131.1"/>
    <property type="molecule type" value="Genomic_DNA"/>
</dbReference>
<comment type="caution">
    <text evidence="1">The sequence shown here is derived from an EMBL/GenBank/DDBJ whole genome shotgun (WGS) entry which is preliminary data.</text>
</comment>
<organism evidence="1 2">
    <name type="scientific">Leucogyrophana mollusca</name>
    <dbReference type="NCBI Taxonomy" id="85980"/>
    <lineage>
        <taxon>Eukaryota</taxon>
        <taxon>Fungi</taxon>
        <taxon>Dikarya</taxon>
        <taxon>Basidiomycota</taxon>
        <taxon>Agaricomycotina</taxon>
        <taxon>Agaricomycetes</taxon>
        <taxon>Agaricomycetidae</taxon>
        <taxon>Boletales</taxon>
        <taxon>Boletales incertae sedis</taxon>
        <taxon>Leucogyrophana</taxon>
    </lineage>
</organism>
<accession>A0ACB8BQD5</accession>
<proteinExistence type="predicted"/>
<evidence type="ECO:0000313" key="2">
    <source>
        <dbReference type="Proteomes" id="UP000790709"/>
    </source>
</evidence>
<name>A0ACB8BQD5_9AGAM</name>
<sequence length="534" mass="58464">MSLADVERPVSSISDRRRRRDSPEIIDVDALDADDIVPRPPTQRRRLADGRPMATERDIIYLSDNEDDPDIQFLGSSQGTPQRVHTFARRERIFSPPPPPQMEAIPPVPEVPRRFIRMRRHPPPFPTAAGVVLPNDQPFPFEANIRRHHPAPSFPIPPPAAPSHHVPVMGFGGAIIAFARDIMGGGENANGNDRGNGHPRRRMMNFEPGIFGHWNALNVFGERDDQYLDEDAFPFLDAGADQDNPFAYVARGRLNGHRDLSRGVEPDYKPEYTHPDRPAPGISFDFAPSSSPSSPASPSSSNDKLPSTGNATSSTVQSNDACTTFACARCHSPLILGGVDVAEGRNRRKLWGLRCGHLLDGKCIEELMKPALIPECAFEESKADEKGKGKLNDGLSTPSSERPSVSIKGKGKEVWAPEHGNPGLQAFPLNSDTEYNNPIRSRLRPRHPPASPVTRAERLPAPPSSRRRGEAPDRTTLSSSRSRAKGKGKVKGPVVEAEHEWKCPVNGCGQVHLSLLVGGQWTMDGKKGAVAVFV</sequence>
<reference evidence="1" key="1">
    <citation type="journal article" date="2021" name="New Phytol.">
        <title>Evolutionary innovations through gain and loss of genes in the ectomycorrhizal Boletales.</title>
        <authorList>
            <person name="Wu G."/>
            <person name="Miyauchi S."/>
            <person name="Morin E."/>
            <person name="Kuo A."/>
            <person name="Drula E."/>
            <person name="Varga T."/>
            <person name="Kohler A."/>
            <person name="Feng B."/>
            <person name="Cao Y."/>
            <person name="Lipzen A."/>
            <person name="Daum C."/>
            <person name="Hundley H."/>
            <person name="Pangilinan J."/>
            <person name="Johnson J."/>
            <person name="Barry K."/>
            <person name="LaButti K."/>
            <person name="Ng V."/>
            <person name="Ahrendt S."/>
            <person name="Min B."/>
            <person name="Choi I.G."/>
            <person name="Park H."/>
            <person name="Plett J.M."/>
            <person name="Magnuson J."/>
            <person name="Spatafora J.W."/>
            <person name="Nagy L.G."/>
            <person name="Henrissat B."/>
            <person name="Grigoriev I.V."/>
            <person name="Yang Z.L."/>
            <person name="Xu J."/>
            <person name="Martin F.M."/>
        </authorList>
    </citation>
    <scope>NUCLEOTIDE SEQUENCE</scope>
    <source>
        <strain evidence="1">KUC20120723A-06</strain>
    </source>
</reference>
<keyword evidence="2" id="KW-1185">Reference proteome</keyword>